<sequence>MDKSQLSPFTAPASSEAAPPPSYDDSLQTPWQGTSSSGGNQSSASARQPLEPAQHSLYITTVPENAEQPTFDERLAAGVETKVSSHGDIVTHSAILHDAAALEAFIKQQASIPPTLKIACRGTHLHQRHTQDFTRSDNDLTAGKNRSHNEMVVDFDFQIELSSILESTAELRTLTTIRPDRAVPRGTHHSTFHPEYKPYGPYYRPHRFLSAISRWTRGHTDSQSVDVKSLATKPGIRPVRQERNLLKKYIRDRHGQGLPPWAPWPESFVHAIQGVRDKVRRDSEAKYERATRRQPGGGGTQSEYSRIEQVEEGNVDEVELEHATLSEWCQEFCASQQPLKEFRLYKNLYGWEWDSLHVDYQGNVQVTFVQGRALVTIHPDNAMTRWLTKTWVVVLLWITLLYPFVWLYKRLIAGGVWNIAHAHYPLKCYVPHDPSAAAISADDTLGYAREIRLGPTYQDAKAQDSQLYEMKGYKEGRFMKRWEGRLKDAVIRRVGANGRPVVLGDALLAERQDAAGRQVTRALDGYESG</sequence>
<accession>A0ACC2XRE8</accession>
<proteinExistence type="predicted"/>
<dbReference type="EMBL" id="JASBWV010000004">
    <property type="protein sequence ID" value="KAJ9126593.1"/>
    <property type="molecule type" value="Genomic_DNA"/>
</dbReference>
<organism evidence="1 2">
    <name type="scientific">Naganishia onofrii</name>
    <dbReference type="NCBI Taxonomy" id="1851511"/>
    <lineage>
        <taxon>Eukaryota</taxon>
        <taxon>Fungi</taxon>
        <taxon>Dikarya</taxon>
        <taxon>Basidiomycota</taxon>
        <taxon>Agaricomycotina</taxon>
        <taxon>Tremellomycetes</taxon>
        <taxon>Filobasidiales</taxon>
        <taxon>Filobasidiaceae</taxon>
        <taxon>Naganishia</taxon>
    </lineage>
</organism>
<reference evidence="1" key="1">
    <citation type="submission" date="2023-04" db="EMBL/GenBank/DDBJ databases">
        <title>Draft Genome sequencing of Naganishia species isolated from polar environments using Oxford Nanopore Technology.</title>
        <authorList>
            <person name="Leo P."/>
            <person name="Venkateswaran K."/>
        </authorList>
    </citation>
    <scope>NUCLEOTIDE SEQUENCE</scope>
    <source>
        <strain evidence="1">DBVPG 5303</strain>
    </source>
</reference>
<dbReference type="Proteomes" id="UP001234202">
    <property type="component" value="Unassembled WGS sequence"/>
</dbReference>
<evidence type="ECO:0000313" key="1">
    <source>
        <dbReference type="EMBL" id="KAJ9126593.1"/>
    </source>
</evidence>
<comment type="caution">
    <text evidence="1">The sequence shown here is derived from an EMBL/GenBank/DDBJ whole genome shotgun (WGS) entry which is preliminary data.</text>
</comment>
<keyword evidence="2" id="KW-1185">Reference proteome</keyword>
<gene>
    <name evidence="1" type="ORF">QFC24_001622</name>
</gene>
<protein>
    <submittedName>
        <fullName evidence="1">Uncharacterized protein</fullName>
    </submittedName>
</protein>
<name>A0ACC2XRE8_9TREE</name>
<evidence type="ECO:0000313" key="2">
    <source>
        <dbReference type="Proteomes" id="UP001234202"/>
    </source>
</evidence>